<feature type="non-terminal residue" evidence="1">
    <location>
        <position position="120"/>
    </location>
</feature>
<comment type="caution">
    <text evidence="1">The sequence shown here is derived from an EMBL/GenBank/DDBJ whole genome shotgun (WGS) entry which is preliminary data.</text>
</comment>
<organism evidence="1">
    <name type="scientific">marine sediment metagenome</name>
    <dbReference type="NCBI Taxonomy" id="412755"/>
    <lineage>
        <taxon>unclassified sequences</taxon>
        <taxon>metagenomes</taxon>
        <taxon>ecological metagenomes</taxon>
    </lineage>
</organism>
<gene>
    <name evidence="1" type="ORF">S01H4_50169</name>
</gene>
<protein>
    <submittedName>
        <fullName evidence="1">Uncharacterized protein</fullName>
    </submittedName>
</protein>
<dbReference type="AlphaFoldDB" id="X1B655"/>
<reference evidence="1" key="1">
    <citation type="journal article" date="2014" name="Front. Microbiol.">
        <title>High frequency of phylogenetically diverse reductive dehalogenase-homologous genes in deep subseafloor sedimentary metagenomes.</title>
        <authorList>
            <person name="Kawai M."/>
            <person name="Futagami T."/>
            <person name="Toyoda A."/>
            <person name="Takaki Y."/>
            <person name="Nishi S."/>
            <person name="Hori S."/>
            <person name="Arai W."/>
            <person name="Tsubouchi T."/>
            <person name="Morono Y."/>
            <person name="Uchiyama I."/>
            <person name="Ito T."/>
            <person name="Fujiyama A."/>
            <person name="Inagaki F."/>
            <person name="Takami H."/>
        </authorList>
    </citation>
    <scope>NUCLEOTIDE SEQUENCE</scope>
    <source>
        <strain evidence="1">Expedition CK06-06</strain>
    </source>
</reference>
<evidence type="ECO:0000313" key="1">
    <source>
        <dbReference type="EMBL" id="GAG90550.1"/>
    </source>
</evidence>
<name>X1B655_9ZZZZ</name>
<proteinExistence type="predicted"/>
<sequence length="120" mass="14417">MVKKSKYNLSTYFLEENLLFYTSLDKKKKKIAFSILKVKDCVPIIPTLNNFLRKEYLNYYSIQISLLNSYETQIFMVFIDFEKNRILNSFNIIREKLSEINEKVIFLKEESLEKQFFSIG</sequence>
<dbReference type="EMBL" id="BART01028458">
    <property type="protein sequence ID" value="GAG90550.1"/>
    <property type="molecule type" value="Genomic_DNA"/>
</dbReference>
<accession>X1B655</accession>